<proteinExistence type="predicted"/>
<evidence type="ECO:0000313" key="2">
    <source>
        <dbReference type="EMBL" id="TEB40019.1"/>
    </source>
</evidence>
<dbReference type="PROSITE" id="PS50181">
    <property type="entry name" value="FBOX"/>
    <property type="match status" value="1"/>
</dbReference>
<dbReference type="SUPFAM" id="SSF81383">
    <property type="entry name" value="F-box domain"/>
    <property type="match status" value="1"/>
</dbReference>
<evidence type="ECO:0000259" key="1">
    <source>
        <dbReference type="PROSITE" id="PS50181"/>
    </source>
</evidence>
<dbReference type="InterPro" id="IPR036047">
    <property type="entry name" value="F-box-like_dom_sf"/>
</dbReference>
<name>A0A4Y7U2E8_COPMI</name>
<dbReference type="Pfam" id="PF12937">
    <property type="entry name" value="F-box-like"/>
    <property type="match status" value="1"/>
</dbReference>
<dbReference type="InterPro" id="IPR001810">
    <property type="entry name" value="F-box_dom"/>
</dbReference>
<organism evidence="2 3">
    <name type="scientific">Coprinellus micaceus</name>
    <name type="common">Glistening ink-cap mushroom</name>
    <name type="synonym">Coprinus micaceus</name>
    <dbReference type="NCBI Taxonomy" id="71717"/>
    <lineage>
        <taxon>Eukaryota</taxon>
        <taxon>Fungi</taxon>
        <taxon>Dikarya</taxon>
        <taxon>Basidiomycota</taxon>
        <taxon>Agaricomycotina</taxon>
        <taxon>Agaricomycetes</taxon>
        <taxon>Agaricomycetidae</taxon>
        <taxon>Agaricales</taxon>
        <taxon>Agaricineae</taxon>
        <taxon>Psathyrellaceae</taxon>
        <taxon>Coprinellus</taxon>
    </lineage>
</organism>
<dbReference type="STRING" id="71717.A0A4Y7U2E8"/>
<dbReference type="EMBL" id="QPFP01000001">
    <property type="protein sequence ID" value="TEB40019.1"/>
    <property type="molecule type" value="Genomic_DNA"/>
</dbReference>
<comment type="caution">
    <text evidence="2">The sequence shown here is derived from an EMBL/GenBank/DDBJ whole genome shotgun (WGS) entry which is preliminary data.</text>
</comment>
<dbReference type="Gene3D" id="1.20.1280.50">
    <property type="match status" value="1"/>
</dbReference>
<keyword evidence="3" id="KW-1185">Reference proteome</keyword>
<protein>
    <recommendedName>
        <fullName evidence="1">F-box domain-containing protein</fullName>
    </recommendedName>
</protein>
<feature type="domain" description="F-box" evidence="1">
    <location>
        <begin position="1"/>
        <end position="49"/>
    </location>
</feature>
<sequence>MPLLDLPDELLEHILILSDPIDVSHLAQTCQAFRGLVYQAPDDTLWRNLYLIHLELDDPRHCVAMDGRPRPLIEWRLEVQRAIRARTLITTNSIGKPGELGTILQTLLALATLVRPMTGWDADLPKSLSKSLVGIPALLRHGWIDLVERLPLAEHEQQLVARFHTYFGLTQDDIRKEARTFSRAFVYNTQNYAPDNDFGPFFEDGTVNWVHVRAIHHLISMQVVEHQETPIDTEAFEYAIYPLSLPFTQIEAPGEDKHDWLGVTGEWEVSFSFIDHRVLMRYNEGLLHPGIPEDVSVFEEESFDEVFRVMTVDMRLLKTQPDPEHPHNPIIFFAGQMRGLTNSVMNGKAWMTSNGTVRWRFVSGEASAPIWGSEGLQVGGLRSAFGVLGSWSTTVHDADDPVGPFWMRKTSPSRTAATSQPQS</sequence>
<gene>
    <name evidence="2" type="ORF">FA13DRAFT_1784654</name>
</gene>
<dbReference type="OrthoDB" id="3226064at2759"/>
<dbReference type="AlphaFoldDB" id="A0A4Y7U2E8"/>
<evidence type="ECO:0000313" key="3">
    <source>
        <dbReference type="Proteomes" id="UP000298030"/>
    </source>
</evidence>
<reference evidence="2 3" key="1">
    <citation type="journal article" date="2019" name="Nat. Ecol. Evol.">
        <title>Megaphylogeny resolves global patterns of mushroom evolution.</title>
        <authorList>
            <person name="Varga T."/>
            <person name="Krizsan K."/>
            <person name="Foldi C."/>
            <person name="Dima B."/>
            <person name="Sanchez-Garcia M."/>
            <person name="Sanchez-Ramirez S."/>
            <person name="Szollosi G.J."/>
            <person name="Szarkandi J.G."/>
            <person name="Papp V."/>
            <person name="Albert L."/>
            <person name="Andreopoulos W."/>
            <person name="Angelini C."/>
            <person name="Antonin V."/>
            <person name="Barry K.W."/>
            <person name="Bougher N.L."/>
            <person name="Buchanan P."/>
            <person name="Buyck B."/>
            <person name="Bense V."/>
            <person name="Catcheside P."/>
            <person name="Chovatia M."/>
            <person name="Cooper J."/>
            <person name="Damon W."/>
            <person name="Desjardin D."/>
            <person name="Finy P."/>
            <person name="Geml J."/>
            <person name="Haridas S."/>
            <person name="Hughes K."/>
            <person name="Justo A."/>
            <person name="Karasinski D."/>
            <person name="Kautmanova I."/>
            <person name="Kiss B."/>
            <person name="Kocsube S."/>
            <person name="Kotiranta H."/>
            <person name="LaButti K.M."/>
            <person name="Lechner B.E."/>
            <person name="Liimatainen K."/>
            <person name="Lipzen A."/>
            <person name="Lukacs Z."/>
            <person name="Mihaltcheva S."/>
            <person name="Morgado L.N."/>
            <person name="Niskanen T."/>
            <person name="Noordeloos M.E."/>
            <person name="Ohm R.A."/>
            <person name="Ortiz-Santana B."/>
            <person name="Ovrebo C."/>
            <person name="Racz N."/>
            <person name="Riley R."/>
            <person name="Savchenko A."/>
            <person name="Shiryaev A."/>
            <person name="Soop K."/>
            <person name="Spirin V."/>
            <person name="Szebenyi C."/>
            <person name="Tomsovsky M."/>
            <person name="Tulloss R.E."/>
            <person name="Uehling J."/>
            <person name="Grigoriev I.V."/>
            <person name="Vagvolgyi C."/>
            <person name="Papp T."/>
            <person name="Martin F.M."/>
            <person name="Miettinen O."/>
            <person name="Hibbett D.S."/>
            <person name="Nagy L.G."/>
        </authorList>
    </citation>
    <scope>NUCLEOTIDE SEQUENCE [LARGE SCALE GENOMIC DNA]</scope>
    <source>
        <strain evidence="2 3">FP101781</strain>
    </source>
</reference>
<dbReference type="Proteomes" id="UP000298030">
    <property type="component" value="Unassembled WGS sequence"/>
</dbReference>
<accession>A0A4Y7U2E8</accession>